<keyword evidence="3" id="KW-0862">Zinc</keyword>
<dbReference type="SUPFAM" id="SSF144232">
    <property type="entry name" value="HIT/MYND zinc finger-like"/>
    <property type="match status" value="1"/>
</dbReference>
<evidence type="ECO:0000256" key="4">
    <source>
        <dbReference type="PROSITE-ProRule" id="PRU00134"/>
    </source>
</evidence>
<dbReference type="PROSITE" id="PS50865">
    <property type="entry name" value="ZF_MYND_2"/>
    <property type="match status" value="1"/>
</dbReference>
<protein>
    <recommendedName>
        <fullName evidence="5">MYND-type domain-containing protein</fullName>
    </recommendedName>
</protein>
<gene>
    <name evidence="6" type="ORF">LTR97_011089</name>
</gene>
<dbReference type="PROSITE" id="PS01360">
    <property type="entry name" value="ZF_MYND_1"/>
    <property type="match status" value="1"/>
</dbReference>
<dbReference type="Pfam" id="PF01753">
    <property type="entry name" value="zf-MYND"/>
    <property type="match status" value="1"/>
</dbReference>
<keyword evidence="2 4" id="KW-0863">Zinc-finger</keyword>
<dbReference type="InterPro" id="IPR002893">
    <property type="entry name" value="Znf_MYND"/>
</dbReference>
<dbReference type="Gene3D" id="6.10.140.2220">
    <property type="match status" value="1"/>
</dbReference>
<evidence type="ECO:0000256" key="1">
    <source>
        <dbReference type="ARBA" id="ARBA00022723"/>
    </source>
</evidence>
<dbReference type="GO" id="GO:0008270">
    <property type="term" value="F:zinc ion binding"/>
    <property type="evidence" value="ECO:0007669"/>
    <property type="project" value="UniProtKB-KW"/>
</dbReference>
<keyword evidence="1" id="KW-0479">Metal-binding</keyword>
<evidence type="ECO:0000313" key="7">
    <source>
        <dbReference type="Proteomes" id="UP001310594"/>
    </source>
</evidence>
<comment type="caution">
    <text evidence="6">The sequence shown here is derived from an EMBL/GenBank/DDBJ whole genome shotgun (WGS) entry which is preliminary data.</text>
</comment>
<proteinExistence type="predicted"/>
<accession>A0AAN7ZYR3</accession>
<dbReference type="EMBL" id="JAVRQU010000020">
    <property type="protein sequence ID" value="KAK5691918.1"/>
    <property type="molecule type" value="Genomic_DNA"/>
</dbReference>
<organism evidence="6 7">
    <name type="scientific">Elasticomyces elasticus</name>
    <dbReference type="NCBI Taxonomy" id="574655"/>
    <lineage>
        <taxon>Eukaryota</taxon>
        <taxon>Fungi</taxon>
        <taxon>Dikarya</taxon>
        <taxon>Ascomycota</taxon>
        <taxon>Pezizomycotina</taxon>
        <taxon>Dothideomycetes</taxon>
        <taxon>Dothideomycetidae</taxon>
        <taxon>Mycosphaerellales</taxon>
        <taxon>Teratosphaeriaceae</taxon>
        <taxon>Elasticomyces</taxon>
    </lineage>
</organism>
<feature type="domain" description="MYND-type" evidence="5">
    <location>
        <begin position="239"/>
        <end position="277"/>
    </location>
</feature>
<sequence>MPSFNEHATAVVRGAGIFDNGGASNAVAYLNELADLQSLESKEEKTSRQASGTVTYSLDPVECASPAAAEKVRKHLDSSVLVKLCKKMIANYFNPLSVDDYTCHGYVPVILGACIMSHGCLTPLESLPGYHMFLTTYRQFLCGIFGTAPLTVGAKVQMKKALDGPDPFKPGTGINFRTYGLSATVDPSIKPFLDEKSHKTIGGMPLNYKGKYESDAHAVVSMIGPCSKGDMEYGPADECGGCSRKLKKGLICARCKDQRYCNRECQRKDIRRHKAVCRTPEDVEAMFGTRSIMWMNTYHMVGGGGMGGLGSLMQMFGGMGMGMGN</sequence>
<evidence type="ECO:0000256" key="2">
    <source>
        <dbReference type="ARBA" id="ARBA00022771"/>
    </source>
</evidence>
<reference evidence="6" key="1">
    <citation type="submission" date="2023-08" db="EMBL/GenBank/DDBJ databases">
        <title>Black Yeasts Isolated from many extreme environments.</title>
        <authorList>
            <person name="Coleine C."/>
            <person name="Stajich J.E."/>
            <person name="Selbmann L."/>
        </authorList>
    </citation>
    <scope>NUCLEOTIDE SEQUENCE</scope>
    <source>
        <strain evidence="6">CCFEE 5810</strain>
    </source>
</reference>
<dbReference type="Proteomes" id="UP001310594">
    <property type="component" value="Unassembled WGS sequence"/>
</dbReference>
<dbReference type="AlphaFoldDB" id="A0AAN7ZYR3"/>
<evidence type="ECO:0000313" key="6">
    <source>
        <dbReference type="EMBL" id="KAK5691918.1"/>
    </source>
</evidence>
<evidence type="ECO:0000256" key="3">
    <source>
        <dbReference type="ARBA" id="ARBA00022833"/>
    </source>
</evidence>
<name>A0AAN7ZYR3_9PEZI</name>
<evidence type="ECO:0000259" key="5">
    <source>
        <dbReference type="PROSITE" id="PS50865"/>
    </source>
</evidence>